<protein>
    <submittedName>
        <fullName evidence="1">Uncharacterized protein</fullName>
    </submittedName>
</protein>
<dbReference type="Pfam" id="PF19781">
    <property type="entry name" value="DUF6266"/>
    <property type="match status" value="1"/>
</dbReference>
<gene>
    <name evidence="1" type="ORF">FBD94_16790</name>
</gene>
<reference evidence="1 2" key="1">
    <citation type="submission" date="2019-04" db="EMBL/GenBank/DDBJ databases">
        <title>Pedobacter sp. RP-1-16 sp. nov., isolated from Arctic soil.</title>
        <authorList>
            <person name="Dahal R.H."/>
            <person name="Kim D.-U."/>
        </authorList>
    </citation>
    <scope>NUCLEOTIDE SEQUENCE [LARGE SCALE GENOMIC DNA]</scope>
    <source>
        <strain evidence="1 2">RP-1-16</strain>
    </source>
</reference>
<dbReference type="Proteomes" id="UP000309594">
    <property type="component" value="Unassembled WGS sequence"/>
</dbReference>
<dbReference type="EMBL" id="SWDX01000006">
    <property type="protein sequence ID" value="TKC59188.1"/>
    <property type="molecule type" value="Genomic_DNA"/>
</dbReference>
<evidence type="ECO:0000313" key="1">
    <source>
        <dbReference type="EMBL" id="TKC59188.1"/>
    </source>
</evidence>
<proteinExistence type="predicted"/>
<dbReference type="InterPro" id="IPR046233">
    <property type="entry name" value="DUF6266"/>
</dbReference>
<name>A0A4U1G6E0_9SPHI</name>
<organism evidence="1 2">
    <name type="scientific">Pedobacter hiemivivus</name>
    <dbReference type="NCBI Taxonomy" id="2530454"/>
    <lineage>
        <taxon>Bacteria</taxon>
        <taxon>Pseudomonadati</taxon>
        <taxon>Bacteroidota</taxon>
        <taxon>Sphingobacteriia</taxon>
        <taxon>Sphingobacteriales</taxon>
        <taxon>Sphingobacteriaceae</taxon>
        <taxon>Pedobacter</taxon>
    </lineage>
</organism>
<comment type="caution">
    <text evidence="1">The sequence shown here is derived from an EMBL/GenBank/DDBJ whole genome shotgun (WGS) entry which is preliminary data.</text>
</comment>
<dbReference type="AlphaFoldDB" id="A0A4U1G6E0"/>
<dbReference type="RefSeq" id="WP_136881061.1">
    <property type="nucleotide sequence ID" value="NZ_SWDX01000006.1"/>
</dbReference>
<evidence type="ECO:0000313" key="2">
    <source>
        <dbReference type="Proteomes" id="UP000309594"/>
    </source>
</evidence>
<accession>A0A4U1G6E0</accession>
<sequence length="213" mass="23879">MARLNNGILGGINGKIGPVEGYVRYGIPYVRTKKRKSKVPPTIKRLTCRKGMSVVNHFINSMTDYVRIGFEGVAIGKPFSPNNAAKSYQLLNALHGEYPEISIFYPAVRLTQGSIETPTNTKAVIEGNGIRFTWDYNPVLNWDDRRAQVMLLVHVEETGKTINILSGARYTEKTEFMEMPAEVKGLNLHAYLSFIADDRKNISNSTYLGNHVI</sequence>